<dbReference type="AlphaFoldDB" id="A0A3E0H5B5"/>
<proteinExistence type="predicted"/>
<evidence type="ECO:0000313" key="2">
    <source>
        <dbReference type="Proteomes" id="UP000256774"/>
    </source>
</evidence>
<protein>
    <submittedName>
        <fullName evidence="1">Uncharacterized protein</fullName>
    </submittedName>
</protein>
<organism evidence="1 2">
    <name type="scientific">Paraperlucidibaca baekdonensis</name>
    <dbReference type="NCBI Taxonomy" id="748120"/>
    <lineage>
        <taxon>Bacteria</taxon>
        <taxon>Pseudomonadati</taxon>
        <taxon>Pseudomonadota</taxon>
        <taxon>Gammaproteobacteria</taxon>
        <taxon>Moraxellales</taxon>
        <taxon>Moraxellaceae</taxon>
        <taxon>Paraperlucidibaca</taxon>
    </lineage>
</organism>
<evidence type="ECO:0000313" key="1">
    <source>
        <dbReference type="EMBL" id="REH38742.1"/>
    </source>
</evidence>
<name>A0A3E0H5B5_9GAMM</name>
<keyword evidence="2" id="KW-1185">Reference proteome</keyword>
<dbReference type="RefSeq" id="WP_116207774.1">
    <property type="nucleotide sequence ID" value="NZ_QUNR01000002.1"/>
</dbReference>
<comment type="caution">
    <text evidence="1">The sequence shown here is derived from an EMBL/GenBank/DDBJ whole genome shotgun (WGS) entry which is preliminary data.</text>
</comment>
<dbReference type="OrthoDB" id="7055830at2"/>
<gene>
    <name evidence="1" type="ORF">DFR26_0903</name>
</gene>
<dbReference type="EMBL" id="QUNR01000002">
    <property type="protein sequence ID" value="REH38742.1"/>
    <property type="molecule type" value="Genomic_DNA"/>
</dbReference>
<dbReference type="Proteomes" id="UP000256774">
    <property type="component" value="Unassembled WGS sequence"/>
</dbReference>
<reference evidence="1 2" key="1">
    <citation type="submission" date="2018-08" db="EMBL/GenBank/DDBJ databases">
        <title>Genomic Encyclopedia of Type Strains, Phase IV (KMG-IV): sequencing the most valuable type-strain genomes for metagenomic binning, comparative biology and taxonomic classification.</title>
        <authorList>
            <person name="Goeker M."/>
        </authorList>
    </citation>
    <scope>NUCLEOTIDE SEQUENCE [LARGE SCALE GENOMIC DNA]</scope>
    <source>
        <strain evidence="1 2">DSM 26022</strain>
    </source>
</reference>
<sequence>MTKKKAPTHPVVAALYEAHVAHSVELLTGDGLIEHLAAELDADLANAKKLKLTQMVSKQQILATARAYAVEMPMAGGIPELVGDIARVLHAHPIHDDTKLSDIVSDSQVREIVNKAVEMQAMREKLIHAILGNPLLVELSADLISRGIKGYLAQGNAAAKNIPGASALMGLGKSVLSKASPSLEKSLDEGLQAYVRKSTAATLRTSEATLKAKLTDDALRRVAMDVWADVKHWPASRFRQYVSAASLEEIFVIGYEFWRGELRHTPYYGALLEVAIDSFFDKYQDATLQFLLDEVGVTREMIFTEISRFAPPAIAALQKAKLLDGIVRRQLLPFYLSGRIEAVLAEQGA</sequence>
<accession>A0A3E0H5B5</accession>